<name>A0AAT9FP54_9BACT</name>
<evidence type="ECO:0000256" key="1">
    <source>
        <dbReference type="SAM" id="Phobius"/>
    </source>
</evidence>
<dbReference type="AlphaFoldDB" id="A0AAT9FP54"/>
<accession>A0AAT9FP54</accession>
<keyword evidence="1" id="KW-0472">Membrane</keyword>
<sequence>MSQDQTENKNWIETSASFAPTVLGAAAGVFIGDFIHRDSRRPVALTLAAIGACALAPTLVGTVVDLVNGPNSRYGSRRTLRRIRDAGVRPDEFEDLEVDLGDEMFVG</sequence>
<gene>
    <name evidence="2" type="ORF">NT6N_27630</name>
</gene>
<dbReference type="EMBL" id="AP026866">
    <property type="protein sequence ID" value="BDS07723.1"/>
    <property type="molecule type" value="Genomic_DNA"/>
</dbReference>
<evidence type="ECO:0000313" key="2">
    <source>
        <dbReference type="EMBL" id="BDS07723.1"/>
    </source>
</evidence>
<evidence type="ECO:0008006" key="3">
    <source>
        <dbReference type="Google" id="ProtNLM"/>
    </source>
</evidence>
<dbReference type="KEGG" id="osu:NT6N_27630"/>
<keyword evidence="1" id="KW-1133">Transmembrane helix</keyword>
<proteinExistence type="predicted"/>
<feature type="transmembrane region" description="Helical" evidence="1">
    <location>
        <begin position="43"/>
        <end position="64"/>
    </location>
</feature>
<reference evidence="2" key="1">
    <citation type="submission" date="2024-07" db="EMBL/GenBank/DDBJ databases">
        <title>Complete genome sequence of Verrucomicrobiaceae bacterium NT6N.</title>
        <authorList>
            <person name="Huang C."/>
            <person name="Takami H."/>
            <person name="Hamasaki K."/>
        </authorList>
    </citation>
    <scope>NUCLEOTIDE SEQUENCE</scope>
    <source>
        <strain evidence="2">NT6N</strain>
    </source>
</reference>
<protein>
    <recommendedName>
        <fullName evidence="3">TM2 domain-containing protein</fullName>
    </recommendedName>
</protein>
<keyword evidence="1" id="KW-0812">Transmembrane</keyword>
<organism evidence="2">
    <name type="scientific">Oceaniferula spumae</name>
    <dbReference type="NCBI Taxonomy" id="2979115"/>
    <lineage>
        <taxon>Bacteria</taxon>
        <taxon>Pseudomonadati</taxon>
        <taxon>Verrucomicrobiota</taxon>
        <taxon>Verrucomicrobiia</taxon>
        <taxon>Verrucomicrobiales</taxon>
        <taxon>Verrucomicrobiaceae</taxon>
        <taxon>Oceaniferula</taxon>
    </lineage>
</organism>
<feature type="transmembrane region" description="Helical" evidence="1">
    <location>
        <begin position="12"/>
        <end position="31"/>
    </location>
</feature>